<feature type="domain" description="Arginosuccinate synthase-like N-terminal" evidence="10">
    <location>
        <begin position="6"/>
        <end position="167"/>
    </location>
</feature>
<dbReference type="EMBL" id="DRBC01000326">
    <property type="protein sequence ID" value="HDN85156.1"/>
    <property type="molecule type" value="Genomic_DNA"/>
</dbReference>
<evidence type="ECO:0000256" key="1">
    <source>
        <dbReference type="ARBA" id="ARBA00004967"/>
    </source>
</evidence>
<dbReference type="GO" id="GO:0006526">
    <property type="term" value="P:L-arginine biosynthetic process"/>
    <property type="evidence" value="ECO:0007669"/>
    <property type="project" value="UniProtKB-UniRule"/>
</dbReference>
<feature type="binding site" evidence="9">
    <location>
        <position position="88"/>
    </location>
    <ligand>
        <name>L-citrulline</name>
        <dbReference type="ChEBI" id="CHEBI:57743"/>
    </ligand>
</feature>
<dbReference type="GO" id="GO:0005524">
    <property type="term" value="F:ATP binding"/>
    <property type="evidence" value="ECO:0007669"/>
    <property type="project" value="UniProtKB-UniRule"/>
</dbReference>
<comment type="similarity">
    <text evidence="9">Belongs to the argininosuccinate synthase family. Type 1 subfamily.</text>
</comment>
<dbReference type="Pfam" id="PF00764">
    <property type="entry name" value="Arginosuc_synth"/>
    <property type="match status" value="1"/>
</dbReference>
<comment type="catalytic activity">
    <reaction evidence="9">
        <text>L-citrulline + L-aspartate + ATP = 2-(N(omega)-L-arginino)succinate + AMP + diphosphate + H(+)</text>
        <dbReference type="Rhea" id="RHEA:10932"/>
        <dbReference type="ChEBI" id="CHEBI:15378"/>
        <dbReference type="ChEBI" id="CHEBI:29991"/>
        <dbReference type="ChEBI" id="CHEBI:30616"/>
        <dbReference type="ChEBI" id="CHEBI:33019"/>
        <dbReference type="ChEBI" id="CHEBI:57472"/>
        <dbReference type="ChEBI" id="CHEBI:57743"/>
        <dbReference type="ChEBI" id="CHEBI:456215"/>
        <dbReference type="EC" id="6.3.4.5"/>
    </reaction>
</comment>
<dbReference type="NCBIfam" id="TIGR00032">
    <property type="entry name" value="argG"/>
    <property type="match status" value="1"/>
</dbReference>
<dbReference type="EC" id="6.3.4.5" evidence="3 9"/>
<dbReference type="GO" id="GO:0005737">
    <property type="term" value="C:cytoplasm"/>
    <property type="evidence" value="ECO:0007669"/>
    <property type="project" value="UniProtKB-SubCell"/>
</dbReference>
<dbReference type="GO" id="GO:0000053">
    <property type="term" value="P:argininosuccinate metabolic process"/>
    <property type="evidence" value="ECO:0007669"/>
    <property type="project" value="TreeGrafter"/>
</dbReference>
<dbReference type="AlphaFoldDB" id="A0A7V0QQX1"/>
<reference evidence="12" key="1">
    <citation type="journal article" date="2020" name="mSystems">
        <title>Genome- and Community-Level Interaction Insights into Carbon Utilization and Element Cycling Functions of Hydrothermarchaeota in Hydrothermal Sediment.</title>
        <authorList>
            <person name="Zhou Z."/>
            <person name="Liu Y."/>
            <person name="Xu W."/>
            <person name="Pan J."/>
            <person name="Luo Z.H."/>
            <person name="Li M."/>
        </authorList>
    </citation>
    <scope>NUCLEOTIDE SEQUENCE [LARGE SCALE GENOMIC DNA]</scope>
    <source>
        <strain evidence="12">HyVt-219</strain>
    </source>
</reference>
<protein>
    <recommendedName>
        <fullName evidence="3 9">Argininosuccinate synthase</fullName>
        <ecNumber evidence="3 9">6.3.4.5</ecNumber>
    </recommendedName>
    <alternativeName>
        <fullName evidence="9">Citrulline--aspartate ligase</fullName>
    </alternativeName>
</protein>
<evidence type="ECO:0000256" key="3">
    <source>
        <dbReference type="ARBA" id="ARBA00012286"/>
    </source>
</evidence>
<feature type="binding site" evidence="9">
    <location>
        <position position="128"/>
    </location>
    <ligand>
        <name>L-citrulline</name>
        <dbReference type="ChEBI" id="CHEBI:57743"/>
    </ligand>
</feature>
<name>A0A7V0QQX1_UNCAE</name>
<gene>
    <name evidence="9" type="primary">argG</name>
    <name evidence="12" type="ORF">ENG47_05330</name>
</gene>
<comment type="pathway">
    <text evidence="1 9">Amino-acid biosynthesis; L-arginine biosynthesis; L-arginine from L-ornithine and carbamoyl phosphate: step 2/3.</text>
</comment>
<dbReference type="SUPFAM" id="SSF69864">
    <property type="entry name" value="Argininosuccinate synthetase, C-terminal domain"/>
    <property type="match status" value="1"/>
</dbReference>
<dbReference type="PROSITE" id="PS00564">
    <property type="entry name" value="ARGININOSUCCIN_SYN_1"/>
    <property type="match status" value="1"/>
</dbReference>
<comment type="subcellular location">
    <subcellularLocation>
        <location evidence="9">Cytoplasm</location>
    </subcellularLocation>
</comment>
<feature type="binding site" evidence="9">
    <location>
        <position position="120"/>
    </location>
    <ligand>
        <name>L-aspartate</name>
        <dbReference type="ChEBI" id="CHEBI:29991"/>
    </ligand>
</feature>
<dbReference type="InterPro" id="IPR024074">
    <property type="entry name" value="AS_cat/multimer_dom_body"/>
</dbReference>
<feature type="binding site" evidence="9">
    <location>
        <position position="274"/>
    </location>
    <ligand>
        <name>L-citrulline</name>
        <dbReference type="ChEBI" id="CHEBI:57743"/>
    </ligand>
</feature>
<feature type="binding site" evidence="9">
    <location>
        <position position="125"/>
    </location>
    <ligand>
        <name>L-aspartate</name>
        <dbReference type="ChEBI" id="CHEBI:29991"/>
    </ligand>
</feature>
<evidence type="ECO:0000256" key="6">
    <source>
        <dbReference type="ARBA" id="ARBA00022605"/>
    </source>
</evidence>
<evidence type="ECO:0000256" key="4">
    <source>
        <dbReference type="ARBA" id="ARBA00022571"/>
    </source>
</evidence>
<dbReference type="UniPathway" id="UPA00068">
    <property type="reaction ID" value="UER00113"/>
</dbReference>
<feature type="binding site" evidence="9">
    <location>
        <begin position="10"/>
        <end position="18"/>
    </location>
    <ligand>
        <name>ATP</name>
        <dbReference type="ChEBI" id="CHEBI:30616"/>
    </ligand>
</feature>
<dbReference type="InterPro" id="IPR001518">
    <property type="entry name" value="Arginosuc_synth"/>
</dbReference>
<dbReference type="Gene3D" id="3.40.50.620">
    <property type="entry name" value="HUPs"/>
    <property type="match status" value="1"/>
</dbReference>
<keyword evidence="4 9" id="KW-0055">Arginine biosynthesis</keyword>
<evidence type="ECO:0000256" key="9">
    <source>
        <dbReference type="HAMAP-Rule" id="MF_00005"/>
    </source>
</evidence>
<dbReference type="InterPro" id="IPR018223">
    <property type="entry name" value="Arginosuc_synth_CS"/>
</dbReference>
<accession>A0A7V0QQX1</accession>
<evidence type="ECO:0000313" key="12">
    <source>
        <dbReference type="EMBL" id="HDN85156.1"/>
    </source>
</evidence>
<feature type="binding site" evidence="9">
    <location>
        <position position="118"/>
    </location>
    <ligand>
        <name>ATP</name>
        <dbReference type="ChEBI" id="CHEBI:30616"/>
    </ligand>
</feature>
<dbReference type="FunFam" id="3.90.1260.10:FF:000007">
    <property type="entry name" value="Argininosuccinate synthase"/>
    <property type="match status" value="1"/>
</dbReference>
<comment type="caution">
    <text evidence="9">Lacks conserved residue(s) required for the propagation of feature annotation.</text>
</comment>
<feature type="binding site" evidence="9">
    <location>
        <position position="186"/>
    </location>
    <ligand>
        <name>L-citrulline</name>
        <dbReference type="ChEBI" id="CHEBI:57743"/>
    </ligand>
</feature>
<feature type="binding site" evidence="9">
    <location>
        <position position="124"/>
    </location>
    <ligand>
        <name>L-citrulline</name>
        <dbReference type="ChEBI" id="CHEBI:57743"/>
    </ligand>
</feature>
<evidence type="ECO:0000256" key="7">
    <source>
        <dbReference type="ARBA" id="ARBA00022741"/>
    </source>
</evidence>
<feature type="binding site" evidence="9">
    <location>
        <position position="124"/>
    </location>
    <ligand>
        <name>L-aspartate</name>
        <dbReference type="ChEBI" id="CHEBI:29991"/>
    </ligand>
</feature>
<evidence type="ECO:0000259" key="10">
    <source>
        <dbReference type="Pfam" id="PF00764"/>
    </source>
</evidence>
<dbReference type="Proteomes" id="UP000885660">
    <property type="component" value="Unassembled WGS sequence"/>
</dbReference>
<keyword evidence="7 9" id="KW-0547">Nucleotide-binding</keyword>
<evidence type="ECO:0000256" key="8">
    <source>
        <dbReference type="ARBA" id="ARBA00022840"/>
    </source>
</evidence>
<dbReference type="PANTHER" id="PTHR11587">
    <property type="entry name" value="ARGININOSUCCINATE SYNTHASE"/>
    <property type="match status" value="1"/>
</dbReference>
<organism evidence="12">
    <name type="scientific">Aerophobetes bacterium</name>
    <dbReference type="NCBI Taxonomy" id="2030807"/>
    <lineage>
        <taxon>Bacteria</taxon>
        <taxon>Candidatus Aerophobota</taxon>
    </lineage>
</organism>
<comment type="subunit">
    <text evidence="2 9">Homotetramer.</text>
</comment>
<dbReference type="SUPFAM" id="SSF52402">
    <property type="entry name" value="Adenine nucleotide alpha hydrolases-like"/>
    <property type="match status" value="1"/>
</dbReference>
<dbReference type="InterPro" id="IPR023434">
    <property type="entry name" value="Arginosuc_synth_type_1_subfam"/>
</dbReference>
<dbReference type="NCBIfam" id="NF001770">
    <property type="entry name" value="PRK00509.1"/>
    <property type="match status" value="1"/>
</dbReference>
<evidence type="ECO:0000256" key="5">
    <source>
        <dbReference type="ARBA" id="ARBA00022598"/>
    </source>
</evidence>
<dbReference type="Gene3D" id="3.90.1260.10">
    <property type="entry name" value="Argininosuccinate synthetase, chain A, domain 2"/>
    <property type="match status" value="1"/>
</dbReference>
<dbReference type="Gene3D" id="1.20.5.470">
    <property type="entry name" value="Single helix bin"/>
    <property type="match status" value="1"/>
</dbReference>
<keyword evidence="5 9" id="KW-0436">Ligase</keyword>
<sequence length="401" mass="45400">MEKIKKIVLAYSGGLDTSVILHWLKEKYSAQVITFTANLGQGELLEKIKEKAEKTGANKAYINDLREEFAYNYILPALKAGALYEDKYPLATALARPLIAKELVKIAQKEGADAIAHGCTGKGNDQVRFEVTAKAIDPDIEVIAPVRQWEFKSREEEIEYARNKGIPVEIKKSSPYSIDRNIWGVSIECGPLEDPWQEPPEDSYQITKDPQKAPSKPTYIEIEFKEGCPVAIDGKDYNLVRLIEILNEVGGENGVGRIDMVENRLVGIKSREVYEAPAAIILHRSHQYLEDLTLDRETLHFKPFIAQKYAELIYNGLWYSPLREAMDSFISTTQKWVTGKVKVKLFKGSCQVVGRKSVYSLYDMKLATYSKEDIFDQKSSSGFIHIWGLPIVSLTRIRKSK</sequence>
<dbReference type="Pfam" id="PF20979">
    <property type="entry name" value="Arginosuc_syn_C"/>
    <property type="match status" value="1"/>
</dbReference>
<dbReference type="InterPro" id="IPR014729">
    <property type="entry name" value="Rossmann-like_a/b/a_fold"/>
</dbReference>
<feature type="domain" description="Arginosuccinate synthase C-terminal" evidence="11">
    <location>
        <begin position="176"/>
        <end position="391"/>
    </location>
</feature>
<dbReference type="InterPro" id="IPR048268">
    <property type="entry name" value="Arginosuc_syn_C"/>
</dbReference>
<feature type="binding site" evidence="9">
    <location>
        <position position="37"/>
    </location>
    <ligand>
        <name>ATP</name>
        <dbReference type="ChEBI" id="CHEBI:30616"/>
    </ligand>
</feature>
<dbReference type="PANTHER" id="PTHR11587:SF2">
    <property type="entry name" value="ARGININOSUCCINATE SYNTHASE"/>
    <property type="match status" value="1"/>
</dbReference>
<evidence type="ECO:0000256" key="2">
    <source>
        <dbReference type="ARBA" id="ARBA00011881"/>
    </source>
</evidence>
<comment type="caution">
    <text evidence="12">The sequence shown here is derived from an EMBL/GenBank/DDBJ whole genome shotgun (WGS) entry which is preliminary data.</text>
</comment>
<dbReference type="InterPro" id="IPR048267">
    <property type="entry name" value="Arginosuc_syn_N"/>
</dbReference>
<keyword evidence="9" id="KW-0963">Cytoplasm</keyword>
<feature type="binding site" evidence="9">
    <location>
        <position position="177"/>
    </location>
    <ligand>
        <name>L-citrulline</name>
        <dbReference type="ChEBI" id="CHEBI:57743"/>
    </ligand>
</feature>
<dbReference type="CDD" id="cd01999">
    <property type="entry name" value="ASS"/>
    <property type="match status" value="1"/>
</dbReference>
<dbReference type="GO" id="GO:0004055">
    <property type="term" value="F:argininosuccinate synthase activity"/>
    <property type="evidence" value="ECO:0007669"/>
    <property type="project" value="UniProtKB-UniRule"/>
</dbReference>
<keyword evidence="6 9" id="KW-0028">Amino-acid biosynthesis</keyword>
<dbReference type="PROSITE" id="PS00565">
    <property type="entry name" value="ARGININOSUCCIN_SYN_2"/>
    <property type="match status" value="1"/>
</dbReference>
<proteinExistence type="inferred from homology"/>
<feature type="binding site" evidence="9">
    <location>
        <position position="262"/>
    </location>
    <ligand>
        <name>L-citrulline</name>
        <dbReference type="ChEBI" id="CHEBI:57743"/>
    </ligand>
</feature>
<dbReference type="FunFam" id="3.40.50.620:FF:000019">
    <property type="entry name" value="Argininosuccinate synthase"/>
    <property type="match status" value="1"/>
</dbReference>
<evidence type="ECO:0000259" key="11">
    <source>
        <dbReference type="Pfam" id="PF20979"/>
    </source>
</evidence>
<keyword evidence="8 9" id="KW-0067">ATP-binding</keyword>
<dbReference type="GO" id="GO:0000050">
    <property type="term" value="P:urea cycle"/>
    <property type="evidence" value="ECO:0007669"/>
    <property type="project" value="TreeGrafter"/>
</dbReference>
<dbReference type="HAMAP" id="MF_00005">
    <property type="entry name" value="Arg_succ_synth_type1"/>
    <property type="match status" value="1"/>
</dbReference>